<sequence>METKVFVALLLGGVLLSAPVLGPVLDVTGTDYVYDATEVTAEDGRISVETTRGQPSPTDQIACMSEFAAETYDRGCYLESGLHEGNTTVTYPADGSDTVGTPIPEYVVFGAEGVPYRRQTASEGKETTLGLQRVPPEEALSAVASRPMSDPGAERIIEQGRTEVDSPLPLGPDHNEIYEYEDGYVAVFRLYETQGLSEKPAVERGLEGLAVLLGGAALFVAGRMANDG</sequence>
<dbReference type="AlphaFoldDB" id="A0A7T3KUY7"/>
<dbReference type="EMBL" id="CP065856">
    <property type="protein sequence ID" value="QPV62759.1"/>
    <property type="molecule type" value="Genomic_DNA"/>
</dbReference>
<dbReference type="KEGG" id="hlt:I7X12_18865"/>
<evidence type="ECO:0000313" key="1">
    <source>
        <dbReference type="EMBL" id="QPV62759.1"/>
    </source>
</evidence>
<reference evidence="1 2" key="1">
    <citation type="submission" date="2020-12" db="EMBL/GenBank/DDBJ databases">
        <title>Halosimplex halophilum sp. nov. and Halosimplex salinum sp. nov., two new members of the genus Halosimplex.</title>
        <authorList>
            <person name="Cui H.L."/>
        </authorList>
    </citation>
    <scope>NUCLEOTIDE SEQUENCE [LARGE SCALE GENOMIC DNA]</scope>
    <source>
        <strain evidence="1 2">YGH94</strain>
    </source>
</reference>
<accession>A0A7T3KUY7</accession>
<dbReference type="OrthoDB" id="286299at2157"/>
<gene>
    <name evidence="1" type="ORF">I7X12_18865</name>
</gene>
<organism evidence="1 2">
    <name type="scientific">Halosimplex litoreum</name>
    <dbReference type="NCBI Taxonomy" id="1198301"/>
    <lineage>
        <taxon>Archaea</taxon>
        <taxon>Methanobacteriati</taxon>
        <taxon>Methanobacteriota</taxon>
        <taxon>Stenosarchaea group</taxon>
        <taxon>Halobacteria</taxon>
        <taxon>Halobacteriales</taxon>
        <taxon>Haloarculaceae</taxon>
        <taxon>Halosimplex</taxon>
    </lineage>
</organism>
<dbReference type="Proteomes" id="UP000595001">
    <property type="component" value="Chromosome"/>
</dbReference>
<dbReference type="RefSeq" id="WP_198061557.1">
    <property type="nucleotide sequence ID" value="NZ_CP065856.1"/>
</dbReference>
<dbReference type="GeneID" id="60590600"/>
<protein>
    <submittedName>
        <fullName evidence="1">Uncharacterized protein</fullName>
    </submittedName>
</protein>
<name>A0A7T3KUY7_9EURY</name>
<keyword evidence="2" id="KW-1185">Reference proteome</keyword>
<proteinExistence type="predicted"/>
<evidence type="ECO:0000313" key="2">
    <source>
        <dbReference type="Proteomes" id="UP000595001"/>
    </source>
</evidence>